<gene>
    <name evidence="4" type="ORF">ACFYNQ_33470</name>
</gene>
<dbReference type="EC" id="3.1.3.16" evidence="4"/>
<keyword evidence="1 4" id="KW-0378">Hydrolase</keyword>
<comment type="caution">
    <text evidence="4">The sequence shown here is derived from an EMBL/GenBank/DDBJ whole genome shotgun (WGS) entry which is preliminary data.</text>
</comment>
<organism evidence="4 5">
    <name type="scientific">Streptomyces hokutonensis</name>
    <dbReference type="NCBI Taxonomy" id="1306990"/>
    <lineage>
        <taxon>Bacteria</taxon>
        <taxon>Bacillati</taxon>
        <taxon>Actinomycetota</taxon>
        <taxon>Actinomycetes</taxon>
        <taxon>Kitasatosporales</taxon>
        <taxon>Streptomycetaceae</taxon>
        <taxon>Streptomyces</taxon>
    </lineage>
</organism>
<dbReference type="Gene3D" id="3.60.40.10">
    <property type="entry name" value="PPM-type phosphatase domain"/>
    <property type="match status" value="1"/>
</dbReference>
<dbReference type="SUPFAM" id="SSF81606">
    <property type="entry name" value="PP2C-like"/>
    <property type="match status" value="1"/>
</dbReference>
<name>A0ABW6MD74_9ACTN</name>
<feature type="transmembrane region" description="Helical" evidence="2">
    <location>
        <begin position="56"/>
        <end position="75"/>
    </location>
</feature>
<dbReference type="PANTHER" id="PTHR43156:SF2">
    <property type="entry name" value="STAGE II SPORULATION PROTEIN E"/>
    <property type="match status" value="1"/>
</dbReference>
<protein>
    <submittedName>
        <fullName evidence="4">PP2C family protein-serine/threonine phosphatase</fullName>
        <ecNumber evidence="4">3.1.3.16</ecNumber>
    </submittedName>
</protein>
<keyword evidence="2" id="KW-0472">Membrane</keyword>
<evidence type="ECO:0000313" key="4">
    <source>
        <dbReference type="EMBL" id="MFE9603462.1"/>
    </source>
</evidence>
<proteinExistence type="predicted"/>
<reference evidence="4 5" key="1">
    <citation type="submission" date="2024-10" db="EMBL/GenBank/DDBJ databases">
        <title>The Natural Products Discovery Center: Release of the First 8490 Sequenced Strains for Exploring Actinobacteria Biosynthetic Diversity.</title>
        <authorList>
            <person name="Kalkreuter E."/>
            <person name="Kautsar S.A."/>
            <person name="Yang D."/>
            <person name="Bader C.D."/>
            <person name="Teijaro C.N."/>
            <person name="Fluegel L."/>
            <person name="Davis C.M."/>
            <person name="Simpson J.R."/>
            <person name="Lauterbach L."/>
            <person name="Steele A.D."/>
            <person name="Gui C."/>
            <person name="Meng S."/>
            <person name="Li G."/>
            <person name="Viehrig K."/>
            <person name="Ye F."/>
            <person name="Su P."/>
            <person name="Kiefer A.F."/>
            <person name="Nichols A."/>
            <person name="Cepeda A.J."/>
            <person name="Yan W."/>
            <person name="Fan B."/>
            <person name="Jiang Y."/>
            <person name="Adhikari A."/>
            <person name="Zheng C.-J."/>
            <person name="Schuster L."/>
            <person name="Cowan T.M."/>
            <person name="Smanski M.J."/>
            <person name="Chevrette M.G."/>
            <person name="De Carvalho L.P.S."/>
            <person name="Shen B."/>
        </authorList>
    </citation>
    <scope>NUCLEOTIDE SEQUENCE [LARGE SCALE GENOMIC DNA]</scope>
    <source>
        <strain evidence="4 5">NPDC006488</strain>
    </source>
</reference>
<keyword evidence="2" id="KW-1133">Transmembrane helix</keyword>
<feature type="domain" description="PPM-type phosphatase" evidence="3">
    <location>
        <begin position="134"/>
        <end position="342"/>
    </location>
</feature>
<feature type="transmembrane region" description="Helical" evidence="2">
    <location>
        <begin position="12"/>
        <end position="29"/>
    </location>
</feature>
<dbReference type="EMBL" id="JBIAHM010000013">
    <property type="protein sequence ID" value="MFE9603462.1"/>
    <property type="molecule type" value="Genomic_DNA"/>
</dbReference>
<dbReference type="InterPro" id="IPR036457">
    <property type="entry name" value="PPM-type-like_dom_sf"/>
</dbReference>
<sequence length="351" mass="37121">MDTNALDGGRRLLVAPVGCLLAATPGLLIGRVQPILPLLAIGPLMAATFLGARRTLLVCCWTVLLALAAGLGSGAQLNAGFAVRWGGLLLGCVCSVYAARQRGRLRERLAEAREVARITQEAILRPVSRTLSGTHVSTRYHCANRESPVGGDLYDLAVTPYGLRVLVGDARGHGLDALRTAADTLIGFRELVYTAPDLTTLAKALDARIAPGLGPEDFVTAVLAEFGPGEVRLVNCGHPAPLRSGQRLELLEPRVPAMPLGLRPDPRQYRVRLQPGDRLLLYTDGLTESRALDGTPFALLTECATALSEPTPDGALHALYDRLLAHAGGPPADDLALVLCQPTGVTAPVRV</sequence>
<keyword evidence="5" id="KW-1185">Reference proteome</keyword>
<dbReference type="Proteomes" id="UP001601303">
    <property type="component" value="Unassembled WGS sequence"/>
</dbReference>
<accession>A0ABW6MD74</accession>
<dbReference type="InterPro" id="IPR052016">
    <property type="entry name" value="Bact_Sigma-Reg"/>
</dbReference>
<keyword evidence="2" id="KW-0812">Transmembrane</keyword>
<dbReference type="InterPro" id="IPR001932">
    <property type="entry name" value="PPM-type_phosphatase-like_dom"/>
</dbReference>
<dbReference type="PANTHER" id="PTHR43156">
    <property type="entry name" value="STAGE II SPORULATION PROTEIN E-RELATED"/>
    <property type="match status" value="1"/>
</dbReference>
<dbReference type="SMART" id="SM00331">
    <property type="entry name" value="PP2C_SIG"/>
    <property type="match status" value="1"/>
</dbReference>
<dbReference type="RefSeq" id="WP_388112082.1">
    <property type="nucleotide sequence ID" value="NZ_JBIAHM010000013.1"/>
</dbReference>
<dbReference type="Pfam" id="PF07228">
    <property type="entry name" value="SpoIIE"/>
    <property type="match status" value="1"/>
</dbReference>
<feature type="transmembrane region" description="Helical" evidence="2">
    <location>
        <begin position="81"/>
        <end position="99"/>
    </location>
</feature>
<evidence type="ECO:0000259" key="3">
    <source>
        <dbReference type="SMART" id="SM00331"/>
    </source>
</evidence>
<evidence type="ECO:0000313" key="5">
    <source>
        <dbReference type="Proteomes" id="UP001601303"/>
    </source>
</evidence>
<evidence type="ECO:0000256" key="2">
    <source>
        <dbReference type="SAM" id="Phobius"/>
    </source>
</evidence>
<dbReference type="GO" id="GO:0004722">
    <property type="term" value="F:protein serine/threonine phosphatase activity"/>
    <property type="evidence" value="ECO:0007669"/>
    <property type="project" value="UniProtKB-EC"/>
</dbReference>
<evidence type="ECO:0000256" key="1">
    <source>
        <dbReference type="ARBA" id="ARBA00022801"/>
    </source>
</evidence>